<dbReference type="STRING" id="565034.BHWA1_00886"/>
<dbReference type="PANTHER" id="PTHR35271">
    <property type="entry name" value="ABC TRANSPORTER, SUBSTRATE-BINDING LIPOPROTEIN-RELATED"/>
    <property type="match status" value="1"/>
</dbReference>
<gene>
    <name evidence="1" type="ordered locus">BHWA1_00886</name>
</gene>
<accession>A0A3B6VAS2</accession>
<reference evidence="1 2" key="1">
    <citation type="journal article" date="2009" name="PLoS ONE">
        <title>Genome sequence of the pathogenic intestinal spirochete Brachyspira hyodysenteriae reveals adaptations to its lifestyle in the porcine large intestine.</title>
        <authorList>
            <person name="Bellgard M.I."/>
            <person name="Wanchanthuek P."/>
            <person name="La T."/>
            <person name="Ryan K."/>
            <person name="Moolhuijzen P."/>
            <person name="Albertyn Z."/>
            <person name="Shaban B."/>
            <person name="Motro Y."/>
            <person name="Dunn D.S."/>
            <person name="Schibeci D."/>
            <person name="Hunter A."/>
            <person name="Barrero R."/>
            <person name="Phillips N.D."/>
            <person name="Hampson D.J."/>
        </authorList>
    </citation>
    <scope>NUCLEOTIDE SEQUENCE [LARGE SCALE GENOMIC DNA]</scope>
    <source>
        <strain evidence="2">ATCC 49526 / WA1</strain>
    </source>
</reference>
<dbReference type="PANTHER" id="PTHR35271:SF1">
    <property type="entry name" value="ABC TRANSPORTER, SUBSTRATE-BINDING LIPOPROTEIN"/>
    <property type="match status" value="1"/>
</dbReference>
<dbReference type="InterPro" id="IPR028082">
    <property type="entry name" value="Peripla_BP_I"/>
</dbReference>
<dbReference type="Gene3D" id="3.40.50.2300">
    <property type="match status" value="2"/>
</dbReference>
<dbReference type="InterPro" id="IPR007487">
    <property type="entry name" value="ABC_transpt-TYRBP-like"/>
</dbReference>
<dbReference type="Proteomes" id="UP000001803">
    <property type="component" value="Chromosome"/>
</dbReference>
<dbReference type="KEGG" id="bhy:BHWA1_00886"/>
<protein>
    <submittedName>
        <fullName evidence="1">ABC transporter substrate binding protein</fullName>
    </submittedName>
</protein>
<dbReference type="AlphaFoldDB" id="A0A3B6VAS2"/>
<name>A0A3B6VAS2_BRAHW</name>
<keyword evidence="2" id="KW-1185">Reference proteome</keyword>
<dbReference type="PROSITE" id="PS51257">
    <property type="entry name" value="PROKAR_LIPOPROTEIN"/>
    <property type="match status" value="1"/>
</dbReference>
<sequence length="329" mass="35076">MIFKGDIIMKKLFIALSIVILFIASCSSKKDNENISLLNSEVKKIGILQLVEHYALDQANKGFVDGLKEAGYEDGKNVIIDYQNAQGEQANCVTISQKFINDKVDLILAIATPAAQAVANLTKDIPILITAVTDPADSKLVADNKMPGGNVTGTSDLTPVKEQMELLKKLIPNAKNVGFLYSSSEQNSKFQIDIAKAKANELGLSYVDATVTTPNDLQQVVQSLVGKVDVIYVPTDNMVSAGMANVIGVTGPANIPVICGEAAMLNAGGLATYGIDYYELGKLTATQAVKILKGESNPADMPIEYMQNPVLEINTNAANKLGVTIPADL</sequence>
<dbReference type="Pfam" id="PF04392">
    <property type="entry name" value="ABC_sub_bind"/>
    <property type="match status" value="1"/>
</dbReference>
<dbReference type="SUPFAM" id="SSF53822">
    <property type="entry name" value="Periplasmic binding protein-like I"/>
    <property type="match status" value="1"/>
</dbReference>
<organism evidence="1 2">
    <name type="scientific">Brachyspira hyodysenteriae (strain ATCC 49526 / WA1)</name>
    <dbReference type="NCBI Taxonomy" id="565034"/>
    <lineage>
        <taxon>Bacteria</taxon>
        <taxon>Pseudomonadati</taxon>
        <taxon>Spirochaetota</taxon>
        <taxon>Spirochaetia</taxon>
        <taxon>Brachyspirales</taxon>
        <taxon>Brachyspiraceae</taxon>
        <taxon>Brachyspira</taxon>
    </lineage>
</organism>
<evidence type="ECO:0000313" key="2">
    <source>
        <dbReference type="Proteomes" id="UP000001803"/>
    </source>
</evidence>
<proteinExistence type="predicted"/>
<dbReference type="EMBL" id="CP001357">
    <property type="protein sequence ID" value="ACN83377.1"/>
    <property type="molecule type" value="Genomic_DNA"/>
</dbReference>
<dbReference type="CDD" id="cd06325">
    <property type="entry name" value="PBP1_ABC_unchar_transporter"/>
    <property type="match status" value="1"/>
</dbReference>
<evidence type="ECO:0000313" key="1">
    <source>
        <dbReference type="EMBL" id="ACN83377.1"/>
    </source>
</evidence>